<dbReference type="Proteomes" id="UP000657918">
    <property type="component" value="Unassembled WGS sequence"/>
</dbReference>
<dbReference type="FunFam" id="3.30.40.10:FF:000230">
    <property type="entry name" value="RBR-type E3 ubiquitin transferase"/>
    <property type="match status" value="1"/>
</dbReference>
<dbReference type="FunFam" id="1.20.120.1750:FF:000019">
    <property type="entry name" value="RBR-type E3 ubiquitin transferase"/>
    <property type="match status" value="1"/>
</dbReference>
<evidence type="ECO:0000256" key="9">
    <source>
        <dbReference type="ARBA" id="ARBA00022737"/>
    </source>
</evidence>
<keyword evidence="17" id="KW-1185">Reference proteome</keyword>
<evidence type="ECO:0000256" key="3">
    <source>
        <dbReference type="ARBA" id="ARBA00003976"/>
    </source>
</evidence>
<comment type="cofactor">
    <cofactor evidence="2">
        <name>Zn(2+)</name>
        <dbReference type="ChEBI" id="CHEBI:29105"/>
    </cofactor>
</comment>
<dbReference type="GO" id="GO:0061630">
    <property type="term" value="F:ubiquitin protein ligase activity"/>
    <property type="evidence" value="ECO:0007669"/>
    <property type="project" value="UniProtKB-EC"/>
</dbReference>
<dbReference type="InterPro" id="IPR013083">
    <property type="entry name" value="Znf_RING/FYVE/PHD"/>
</dbReference>
<dbReference type="GO" id="GO:0004523">
    <property type="term" value="F:RNA-DNA hybrid ribonuclease activity"/>
    <property type="evidence" value="ECO:0007669"/>
    <property type="project" value="InterPro"/>
</dbReference>
<dbReference type="PROSITE" id="PS51873">
    <property type="entry name" value="TRIAD"/>
    <property type="match status" value="1"/>
</dbReference>
<dbReference type="FunFam" id="3.30.420.10:FF:000154">
    <property type="entry name" value="RBR-type E3 ubiquitin transferase"/>
    <property type="match status" value="1"/>
</dbReference>
<dbReference type="Pfam" id="PF01485">
    <property type="entry name" value="IBR"/>
    <property type="match status" value="2"/>
</dbReference>
<reference evidence="16 17" key="1">
    <citation type="submission" date="2020-10" db="EMBL/GenBank/DDBJ databases">
        <title>Plant Genome Project.</title>
        <authorList>
            <person name="Zhang R.-G."/>
        </authorList>
    </citation>
    <scope>NUCLEOTIDE SEQUENCE [LARGE SCALE GENOMIC DNA]</scope>
    <source>
        <strain evidence="16">FAFU-HL-1</strain>
        <tissue evidence="16">Leaf</tissue>
    </source>
</reference>
<evidence type="ECO:0000256" key="2">
    <source>
        <dbReference type="ARBA" id="ARBA00001947"/>
    </source>
</evidence>
<dbReference type="PROSITE" id="PS50089">
    <property type="entry name" value="ZF_RING_2"/>
    <property type="match status" value="2"/>
</dbReference>
<evidence type="ECO:0000259" key="15">
    <source>
        <dbReference type="PROSITE" id="PS51873"/>
    </source>
</evidence>
<dbReference type="InterPro" id="IPR002156">
    <property type="entry name" value="RNaseH_domain"/>
</dbReference>
<proteinExistence type="inferred from homology"/>
<dbReference type="GO" id="GO:0016567">
    <property type="term" value="P:protein ubiquitination"/>
    <property type="evidence" value="ECO:0007669"/>
    <property type="project" value="UniProtKB-UniPathway"/>
</dbReference>
<accession>A0A835JRX6</accession>
<gene>
    <name evidence="16" type="ORF">SADUNF_Sadunf09G0122000</name>
</gene>
<evidence type="ECO:0000256" key="8">
    <source>
        <dbReference type="ARBA" id="ARBA00022723"/>
    </source>
</evidence>
<feature type="domain" description="RING-type" evidence="14">
    <location>
        <begin position="500"/>
        <end position="543"/>
    </location>
</feature>
<evidence type="ECO:0000256" key="7">
    <source>
        <dbReference type="ARBA" id="ARBA00022679"/>
    </source>
</evidence>
<dbReference type="OrthoDB" id="9977870at2759"/>
<organism evidence="16 17">
    <name type="scientific">Salix dunnii</name>
    <dbReference type="NCBI Taxonomy" id="1413687"/>
    <lineage>
        <taxon>Eukaryota</taxon>
        <taxon>Viridiplantae</taxon>
        <taxon>Streptophyta</taxon>
        <taxon>Embryophyta</taxon>
        <taxon>Tracheophyta</taxon>
        <taxon>Spermatophyta</taxon>
        <taxon>Magnoliopsida</taxon>
        <taxon>eudicotyledons</taxon>
        <taxon>Gunneridae</taxon>
        <taxon>Pentapetalae</taxon>
        <taxon>rosids</taxon>
        <taxon>fabids</taxon>
        <taxon>Malpighiales</taxon>
        <taxon>Salicaceae</taxon>
        <taxon>Saliceae</taxon>
        <taxon>Salix</taxon>
    </lineage>
</organism>
<evidence type="ECO:0000259" key="14">
    <source>
        <dbReference type="PROSITE" id="PS50089"/>
    </source>
</evidence>
<dbReference type="SUPFAM" id="SSF57850">
    <property type="entry name" value="RING/U-box"/>
    <property type="match status" value="2"/>
</dbReference>
<evidence type="ECO:0000256" key="6">
    <source>
        <dbReference type="ARBA" id="ARBA00012251"/>
    </source>
</evidence>
<dbReference type="Gene3D" id="3.30.40.10">
    <property type="entry name" value="Zinc/RING finger domain, C3HC4 (zinc finger)"/>
    <property type="match status" value="1"/>
</dbReference>
<dbReference type="InterPro" id="IPR036397">
    <property type="entry name" value="RNaseH_sf"/>
</dbReference>
<dbReference type="InterPro" id="IPR017907">
    <property type="entry name" value="Znf_RING_CS"/>
</dbReference>
<keyword evidence="12" id="KW-0862">Zinc</keyword>
<comment type="caution">
    <text evidence="16">The sequence shown here is derived from an EMBL/GenBank/DDBJ whole genome shotgun (WGS) entry which is preliminary data.</text>
</comment>
<feature type="domain" description="RING-type" evidence="14">
    <location>
        <begin position="331"/>
        <end position="375"/>
    </location>
</feature>
<dbReference type="PROSITE" id="PS00518">
    <property type="entry name" value="ZF_RING_1"/>
    <property type="match status" value="1"/>
</dbReference>
<name>A0A835JRX6_9ROSI</name>
<dbReference type="PANTHER" id="PTHR11685">
    <property type="entry name" value="RBR FAMILY RING FINGER AND IBR DOMAIN-CONTAINING"/>
    <property type="match status" value="1"/>
</dbReference>
<dbReference type="Gene3D" id="3.30.420.10">
    <property type="entry name" value="Ribonuclease H-like superfamily/Ribonuclease H"/>
    <property type="match status" value="1"/>
</dbReference>
<evidence type="ECO:0000256" key="4">
    <source>
        <dbReference type="ARBA" id="ARBA00004906"/>
    </source>
</evidence>
<dbReference type="CDD" id="cd22582">
    <property type="entry name" value="BRcat_RBR_unk"/>
    <property type="match status" value="1"/>
</dbReference>
<keyword evidence="8" id="KW-0479">Metal-binding</keyword>
<comment type="function">
    <text evidence="3">Might act as an E3 ubiquitin-protein ligase, or as part of E3 complex, which accepts ubiquitin from specific E2 ubiquitin-conjugating enzymes and then transfers it to substrates.</text>
</comment>
<dbReference type="InterPro" id="IPR044066">
    <property type="entry name" value="TRIAD_supradom"/>
</dbReference>
<comment type="pathway">
    <text evidence="4">Protein modification; protein ubiquitination.</text>
</comment>
<dbReference type="Gene3D" id="1.20.120.1750">
    <property type="match status" value="1"/>
</dbReference>
<dbReference type="CDD" id="cd22584">
    <property type="entry name" value="Rcat_RBR_unk"/>
    <property type="match status" value="1"/>
</dbReference>
<evidence type="ECO:0000256" key="10">
    <source>
        <dbReference type="ARBA" id="ARBA00022771"/>
    </source>
</evidence>
<keyword evidence="9" id="KW-0677">Repeat</keyword>
<evidence type="ECO:0000256" key="12">
    <source>
        <dbReference type="ARBA" id="ARBA00022833"/>
    </source>
</evidence>
<evidence type="ECO:0000313" key="16">
    <source>
        <dbReference type="EMBL" id="KAF9676277.1"/>
    </source>
</evidence>
<evidence type="ECO:0000256" key="5">
    <source>
        <dbReference type="ARBA" id="ARBA00005884"/>
    </source>
</evidence>
<evidence type="ECO:0000256" key="11">
    <source>
        <dbReference type="ARBA" id="ARBA00022786"/>
    </source>
</evidence>
<dbReference type="SMART" id="SM00647">
    <property type="entry name" value="IBR"/>
    <property type="match status" value="2"/>
</dbReference>
<feature type="domain" description="RING-type" evidence="15">
    <location>
        <begin position="327"/>
        <end position="545"/>
    </location>
</feature>
<dbReference type="GO" id="GO:0003676">
    <property type="term" value="F:nucleic acid binding"/>
    <property type="evidence" value="ECO:0007669"/>
    <property type="project" value="InterPro"/>
</dbReference>
<sequence>MEMESESAVLTEQRREIEKAKTLNSDLEFAFNLQMQEAMTASLSMTASTSSLSITASTSSLSMTASTSSLSITASISSSSTPKNEEAEVEDFDCCSTLFLENIERLEQERKDREESEHLMREMREDLDRRIHDQNFATKIMNIPDDEWEEYGDNYVDPFENGERVSFFKLFCKGVESEERIRDMKVIVGGIGVAICDSKDNLIFEVSKGIDVGAEGSSSNKSCAGVSVELQALIEGLNAAFALDLKYLTFFVDHSMLYQYVTGAVQTQNSKISTLVNQVSLLQKKFADCKPSLVACSDIKFAFRFAKDAIVSQITWPADNGHGKRKLKETCVICYEDTAVDQIFSVDGCFHRYCFPCMKQHFEVKLLEGTMAKCPHEGCKSEVSIETCGKFLDPKLVEIMSQRKKETSIAVTEKVYCPYPRCSALMSKSEVLEYTNSSFVGGEKCGARKCVKCHFFFCINCRVPWHYNMTCYDYKISKPNPRTEDKMLDSLAKRKRWRQCVMCKNMVELAEGCYHITCRCGYEFCYTCGAKWKNKKPTCSCPIWDERNIIRDRL</sequence>
<evidence type="ECO:0000313" key="17">
    <source>
        <dbReference type="Proteomes" id="UP000657918"/>
    </source>
</evidence>
<dbReference type="UniPathway" id="UPA00143"/>
<keyword evidence="7" id="KW-0808">Transferase</keyword>
<evidence type="ECO:0000256" key="1">
    <source>
        <dbReference type="ARBA" id="ARBA00001798"/>
    </source>
</evidence>
<dbReference type="Pfam" id="PF13456">
    <property type="entry name" value="RVT_3"/>
    <property type="match status" value="1"/>
</dbReference>
<protein>
    <recommendedName>
        <fullName evidence="6">RBR-type E3 ubiquitin transferase</fullName>
        <ecNumber evidence="6">2.3.2.31</ecNumber>
    </recommendedName>
</protein>
<comment type="catalytic activity">
    <reaction evidence="1">
        <text>[E2 ubiquitin-conjugating enzyme]-S-ubiquitinyl-L-cysteine + [acceptor protein]-L-lysine = [E2 ubiquitin-conjugating enzyme]-L-cysteine + [acceptor protein]-N(6)-ubiquitinyl-L-lysine.</text>
        <dbReference type="EC" id="2.3.2.31"/>
    </reaction>
</comment>
<keyword evidence="11" id="KW-0833">Ubl conjugation pathway</keyword>
<dbReference type="AlphaFoldDB" id="A0A835JRX6"/>
<dbReference type="GO" id="GO:0008270">
    <property type="term" value="F:zinc ion binding"/>
    <property type="evidence" value="ECO:0007669"/>
    <property type="project" value="UniProtKB-KW"/>
</dbReference>
<dbReference type="InterPro" id="IPR031127">
    <property type="entry name" value="E3_UB_ligase_RBR"/>
</dbReference>
<dbReference type="EC" id="2.3.2.31" evidence="6"/>
<dbReference type="InterPro" id="IPR002867">
    <property type="entry name" value="IBR_dom"/>
</dbReference>
<keyword evidence="10 13" id="KW-0863">Zinc-finger</keyword>
<dbReference type="InterPro" id="IPR001841">
    <property type="entry name" value="Znf_RING"/>
</dbReference>
<dbReference type="EMBL" id="JADGMS010000009">
    <property type="protein sequence ID" value="KAF9676277.1"/>
    <property type="molecule type" value="Genomic_DNA"/>
</dbReference>
<evidence type="ECO:0000256" key="13">
    <source>
        <dbReference type="PROSITE-ProRule" id="PRU00175"/>
    </source>
</evidence>
<comment type="similarity">
    <text evidence="5">Belongs to the RBR family. Ariadne subfamily.</text>
</comment>